<feature type="binding site" evidence="9">
    <location>
        <position position="127"/>
    </location>
    <ligand>
        <name>1-deoxy-D-xylulose 5-phosphate</name>
        <dbReference type="ChEBI" id="CHEBI:57792"/>
    </ligand>
</feature>
<dbReference type="InterPro" id="IPR013512">
    <property type="entry name" value="DXP_reductoisomerase_N"/>
</dbReference>
<dbReference type="NCBIfam" id="NF009114">
    <property type="entry name" value="PRK12464.1"/>
    <property type="match status" value="1"/>
</dbReference>
<dbReference type="InterPro" id="IPR036291">
    <property type="entry name" value="NAD(P)-bd_dom_sf"/>
</dbReference>
<comment type="pathway">
    <text evidence="1 9">Isoprenoid biosynthesis; isopentenyl diphosphate biosynthesis via DXP pathway; isopentenyl diphosphate from 1-deoxy-D-xylulose 5-phosphate: step 1/6.</text>
</comment>
<feature type="binding site" evidence="9">
    <location>
        <position position="17"/>
    </location>
    <ligand>
        <name>NADPH</name>
        <dbReference type="ChEBI" id="CHEBI:57783"/>
    </ligand>
</feature>
<dbReference type="PANTHER" id="PTHR30525">
    <property type="entry name" value="1-DEOXY-D-XYLULOSE 5-PHOSPHATE REDUCTOISOMERASE"/>
    <property type="match status" value="1"/>
</dbReference>
<dbReference type="Gene3D" id="1.10.1740.10">
    <property type="match status" value="1"/>
</dbReference>
<dbReference type="GO" id="GO:0051484">
    <property type="term" value="P:isopentenyl diphosphate biosynthetic process, methylerythritol 4-phosphate pathway involved in terpenoid biosynthetic process"/>
    <property type="evidence" value="ECO:0007669"/>
    <property type="project" value="UniProtKB-ARBA"/>
</dbReference>
<evidence type="ECO:0000256" key="8">
    <source>
        <dbReference type="ARBA" id="ARBA00048543"/>
    </source>
</evidence>
<feature type="binding site" evidence="9">
    <location>
        <position position="14"/>
    </location>
    <ligand>
        <name>NADPH</name>
        <dbReference type="ChEBI" id="CHEBI:57783"/>
    </ligand>
</feature>
<feature type="binding site" evidence="9">
    <location>
        <position position="153"/>
    </location>
    <ligand>
        <name>1-deoxy-D-xylulose 5-phosphate</name>
        <dbReference type="ChEBI" id="CHEBI:57792"/>
    </ligand>
</feature>
<feature type="binding site" evidence="9">
    <location>
        <position position="201"/>
    </location>
    <ligand>
        <name>1-deoxy-D-xylulose 5-phosphate</name>
        <dbReference type="ChEBI" id="CHEBI:57792"/>
    </ligand>
</feature>
<feature type="binding site" evidence="9">
    <location>
        <position position="223"/>
    </location>
    <ligand>
        <name>1-deoxy-D-xylulose 5-phosphate</name>
        <dbReference type="ChEBI" id="CHEBI:57792"/>
    </ligand>
</feature>
<dbReference type="Pfam" id="PF08436">
    <property type="entry name" value="DXP_redisom_C"/>
    <property type="match status" value="1"/>
</dbReference>
<evidence type="ECO:0000259" key="12">
    <source>
        <dbReference type="Pfam" id="PF13288"/>
    </source>
</evidence>
<evidence type="ECO:0000256" key="4">
    <source>
        <dbReference type="ARBA" id="ARBA00022857"/>
    </source>
</evidence>
<dbReference type="InterPro" id="IPR036169">
    <property type="entry name" value="DXPR_C_sf"/>
</dbReference>
<feature type="domain" description="DXP reductoisomerase C-terminal" evidence="12">
    <location>
        <begin position="263"/>
        <end position="378"/>
    </location>
</feature>
<keyword evidence="7 9" id="KW-0414">Isoprene biosynthesis</keyword>
<proteinExistence type="inferred from homology"/>
<evidence type="ECO:0000256" key="6">
    <source>
        <dbReference type="ARBA" id="ARBA00023211"/>
    </source>
</evidence>
<dbReference type="UniPathway" id="UPA00056">
    <property type="reaction ID" value="UER00092"/>
</dbReference>
<dbReference type="InterPro" id="IPR013644">
    <property type="entry name" value="DXP_reductoisomerase_C"/>
</dbReference>
<dbReference type="PANTHER" id="PTHR30525:SF0">
    <property type="entry name" value="1-DEOXY-D-XYLULOSE 5-PHOSPHATE REDUCTOISOMERASE, CHLOROPLASTIC"/>
    <property type="match status" value="1"/>
</dbReference>
<name>A0A3E2BLB5_9BACT</name>
<sequence>MNKRKKRLVILGSTGSIGQSTLDVIRRFRDRYGVVGLAAGRNSGLLARQVEEFQPEIVAVESEKQAGELRRNLGRSRVRILCGEAGYEEIASVATADMVVSAITGIAGLKPTLAALRKGKDLALANKESMVVAGDLIRKIAARTGSRIIPVDSEHSGVFQCLRGRDKKFIKKVYLTASGGPFLRVPLEELSTKTLAEALRHPRWKMGQKVTIDSATMMNKGLELVEARWLFNLRPDQLGVLVHPQSIVHALVEFLDGSVLAQLSQTDMRIPIQYALSYPERLESPLPSLDLAEVRSLEFFPVDEQRFPLFGLARKALAAGLSFPVVLNAANEVSVQAFLEEKISFGQIFEIVSYCLNHHQPRALAELDDILAVDRESRGQAQLYLKKMKGNIT</sequence>
<dbReference type="NCBIfam" id="TIGR00243">
    <property type="entry name" value="Dxr"/>
    <property type="match status" value="1"/>
</dbReference>
<keyword evidence="5 9" id="KW-0560">Oxidoreductase</keyword>
<dbReference type="GO" id="GO:0016853">
    <property type="term" value="F:isomerase activity"/>
    <property type="evidence" value="ECO:0007669"/>
    <property type="project" value="UniProtKB-KW"/>
</dbReference>
<feature type="binding site" evidence="9">
    <location>
        <position position="154"/>
    </location>
    <ligand>
        <name>1-deoxy-D-xylulose 5-phosphate</name>
        <dbReference type="ChEBI" id="CHEBI:57792"/>
    </ligand>
</feature>
<evidence type="ECO:0000313" key="14">
    <source>
        <dbReference type="Proteomes" id="UP000257323"/>
    </source>
</evidence>
<feature type="binding site" evidence="9">
    <location>
        <position position="214"/>
    </location>
    <ligand>
        <name>1-deoxy-D-xylulose 5-phosphate</name>
        <dbReference type="ChEBI" id="CHEBI:57792"/>
    </ligand>
</feature>
<gene>
    <name evidence="9" type="primary">dxr</name>
    <name evidence="13" type="ORF">OP8BY_0191</name>
</gene>
<evidence type="ECO:0000256" key="5">
    <source>
        <dbReference type="ARBA" id="ARBA00023002"/>
    </source>
</evidence>
<evidence type="ECO:0000256" key="3">
    <source>
        <dbReference type="ARBA" id="ARBA00022723"/>
    </source>
</evidence>
<keyword evidence="6 9" id="KW-0464">Manganese</keyword>
<dbReference type="Pfam" id="PF02670">
    <property type="entry name" value="DXP_reductoisom"/>
    <property type="match status" value="1"/>
</dbReference>
<dbReference type="EMBL" id="QUAH01000008">
    <property type="protein sequence ID" value="RFT15543.1"/>
    <property type="molecule type" value="Genomic_DNA"/>
</dbReference>
<dbReference type="Proteomes" id="UP000257323">
    <property type="component" value="Unassembled WGS sequence"/>
</dbReference>
<feature type="binding site" evidence="9">
    <location>
        <position position="219"/>
    </location>
    <ligand>
        <name>1-deoxy-D-xylulose 5-phosphate</name>
        <dbReference type="ChEBI" id="CHEBI:57792"/>
    </ligand>
</feature>
<dbReference type="PIRSF" id="PIRSF006205">
    <property type="entry name" value="Dxp_reductismrs"/>
    <property type="match status" value="1"/>
</dbReference>
<feature type="binding site" evidence="9">
    <location>
        <position position="178"/>
    </location>
    <ligand>
        <name>1-deoxy-D-xylulose 5-phosphate</name>
        <dbReference type="ChEBI" id="CHEBI:57792"/>
    </ligand>
</feature>
<feature type="domain" description="1-deoxy-D-xylulose 5-phosphate reductoisomerase N-terminal" evidence="10">
    <location>
        <begin position="8"/>
        <end position="134"/>
    </location>
</feature>
<dbReference type="GO" id="GO:0070402">
    <property type="term" value="F:NADPH binding"/>
    <property type="evidence" value="ECO:0007669"/>
    <property type="project" value="InterPro"/>
</dbReference>
<dbReference type="GO" id="GO:0030604">
    <property type="term" value="F:1-deoxy-D-xylulose-5-phosphate reductoisomerase activity"/>
    <property type="evidence" value="ECO:0007669"/>
    <property type="project" value="UniProtKB-UniRule"/>
</dbReference>
<protein>
    <recommendedName>
        <fullName evidence="9">1-deoxy-D-xylulose 5-phosphate reductoisomerase</fullName>
        <shortName evidence="9">DXP reductoisomerase</shortName>
        <ecNumber evidence="9">1.1.1.267</ecNumber>
    </recommendedName>
    <alternativeName>
        <fullName evidence="9">1-deoxyxylulose-5-phosphate reductoisomerase</fullName>
    </alternativeName>
    <alternativeName>
        <fullName evidence="9">2-C-methyl-D-erythritol 4-phosphate synthase</fullName>
    </alternativeName>
</protein>
<keyword evidence="9" id="KW-0460">Magnesium</keyword>
<evidence type="ECO:0000256" key="2">
    <source>
        <dbReference type="ARBA" id="ARBA00006825"/>
    </source>
</evidence>
<feature type="domain" description="1-deoxy-D-xylulose 5-phosphate reductoisomerase C-terminal" evidence="11">
    <location>
        <begin position="148"/>
        <end position="231"/>
    </location>
</feature>
<keyword evidence="13" id="KW-0413">Isomerase</keyword>
<dbReference type="SUPFAM" id="SSF69055">
    <property type="entry name" value="1-deoxy-D-xylulose-5-phosphate reductoisomerase, C-terminal domain"/>
    <property type="match status" value="1"/>
</dbReference>
<dbReference type="Pfam" id="PF13288">
    <property type="entry name" value="DXPR_C"/>
    <property type="match status" value="1"/>
</dbReference>
<keyword evidence="4 9" id="KW-0521">NADP</keyword>
<evidence type="ECO:0000259" key="11">
    <source>
        <dbReference type="Pfam" id="PF08436"/>
    </source>
</evidence>
<comment type="cofactor">
    <cofactor evidence="9">
        <name>Mg(2+)</name>
        <dbReference type="ChEBI" id="CHEBI:18420"/>
    </cofactor>
    <cofactor evidence="9">
        <name>Mn(2+)</name>
        <dbReference type="ChEBI" id="CHEBI:29035"/>
    </cofactor>
</comment>
<dbReference type="HAMAP" id="MF_00183">
    <property type="entry name" value="DXP_reductoisom"/>
    <property type="match status" value="1"/>
</dbReference>
<feature type="binding site" evidence="9">
    <location>
        <position position="128"/>
    </location>
    <ligand>
        <name>NADPH</name>
        <dbReference type="ChEBI" id="CHEBI:57783"/>
    </ligand>
</feature>
<feature type="binding site" evidence="9">
    <location>
        <position position="207"/>
    </location>
    <ligand>
        <name>NADPH</name>
        <dbReference type="ChEBI" id="CHEBI:57783"/>
    </ligand>
</feature>
<dbReference type="Gene3D" id="3.40.50.720">
    <property type="entry name" value="NAD(P)-binding Rossmann-like Domain"/>
    <property type="match status" value="1"/>
</dbReference>
<dbReference type="InterPro" id="IPR003821">
    <property type="entry name" value="DXP_reductoisomerase"/>
</dbReference>
<evidence type="ECO:0000256" key="1">
    <source>
        <dbReference type="ARBA" id="ARBA00005094"/>
    </source>
</evidence>
<keyword evidence="3 9" id="KW-0479">Metal-binding</keyword>
<dbReference type="SUPFAM" id="SSF55347">
    <property type="entry name" value="Glyceraldehyde-3-phosphate dehydrogenase-like, C-terminal domain"/>
    <property type="match status" value="1"/>
</dbReference>
<evidence type="ECO:0000256" key="9">
    <source>
        <dbReference type="HAMAP-Rule" id="MF_00183"/>
    </source>
</evidence>
<accession>A0A3E2BLB5</accession>
<feature type="binding site" evidence="9">
    <location>
        <position position="16"/>
    </location>
    <ligand>
        <name>NADPH</name>
        <dbReference type="ChEBI" id="CHEBI:57783"/>
    </ligand>
</feature>
<feature type="binding site" evidence="9">
    <location>
        <position position="40"/>
    </location>
    <ligand>
        <name>NADPH</name>
        <dbReference type="ChEBI" id="CHEBI:57783"/>
    </ligand>
</feature>
<evidence type="ECO:0000313" key="13">
    <source>
        <dbReference type="EMBL" id="RFT15543.1"/>
    </source>
</evidence>
<feature type="binding site" evidence="9">
    <location>
        <position position="126"/>
    </location>
    <ligand>
        <name>NADPH</name>
        <dbReference type="ChEBI" id="CHEBI:57783"/>
    </ligand>
</feature>
<dbReference type="EC" id="1.1.1.267" evidence="9"/>
<comment type="function">
    <text evidence="9">Catalyzes the NADPH-dependent rearrangement and reduction of 1-deoxy-D-xylulose-5-phosphate (DXP) to 2-C-methyl-D-erythritol 4-phosphate (MEP).</text>
</comment>
<comment type="similarity">
    <text evidence="2 9">Belongs to the DXR family.</text>
</comment>
<comment type="catalytic activity">
    <reaction evidence="8">
        <text>2-C-methyl-D-erythritol 4-phosphate + NADP(+) = 1-deoxy-D-xylulose 5-phosphate + NADPH + H(+)</text>
        <dbReference type="Rhea" id="RHEA:13717"/>
        <dbReference type="ChEBI" id="CHEBI:15378"/>
        <dbReference type="ChEBI" id="CHEBI:57783"/>
        <dbReference type="ChEBI" id="CHEBI:57792"/>
        <dbReference type="ChEBI" id="CHEBI:58262"/>
        <dbReference type="ChEBI" id="CHEBI:58349"/>
        <dbReference type="EC" id="1.1.1.267"/>
    </reaction>
    <physiologicalReaction direction="right-to-left" evidence="8">
        <dbReference type="Rhea" id="RHEA:13719"/>
    </physiologicalReaction>
</comment>
<feature type="binding site" evidence="9">
    <location>
        <position position="41"/>
    </location>
    <ligand>
        <name>NADPH</name>
        <dbReference type="ChEBI" id="CHEBI:57783"/>
    </ligand>
</feature>
<evidence type="ECO:0000256" key="7">
    <source>
        <dbReference type="ARBA" id="ARBA00023229"/>
    </source>
</evidence>
<dbReference type="SUPFAM" id="SSF51735">
    <property type="entry name" value="NAD(P)-binding Rossmann-fold domains"/>
    <property type="match status" value="1"/>
</dbReference>
<feature type="binding site" evidence="9">
    <location>
        <position position="220"/>
    </location>
    <ligand>
        <name>1-deoxy-D-xylulose 5-phosphate</name>
        <dbReference type="ChEBI" id="CHEBI:57792"/>
    </ligand>
</feature>
<comment type="caution">
    <text evidence="13">The sequence shown here is derived from an EMBL/GenBank/DDBJ whole genome shotgun (WGS) entry which is preliminary data.</text>
</comment>
<reference evidence="13 14" key="1">
    <citation type="submission" date="2018-08" db="EMBL/GenBank/DDBJ databases">
        <title>Genome analysis of the thermophilic bacterium of the candidate phylum Aminicenantes from deep subsurface aquifer revealed its physiology and ecological role.</title>
        <authorList>
            <person name="Kadnikov V.V."/>
            <person name="Mardanov A.V."/>
            <person name="Beletsky A.V."/>
            <person name="Karnachuk O.V."/>
            <person name="Ravin N.V."/>
        </authorList>
    </citation>
    <scope>NUCLEOTIDE SEQUENCE [LARGE SCALE GENOMIC DNA]</scope>
    <source>
        <strain evidence="13">BY38</strain>
    </source>
</reference>
<evidence type="ECO:0000259" key="10">
    <source>
        <dbReference type="Pfam" id="PF02670"/>
    </source>
</evidence>
<organism evidence="13 14">
    <name type="scientific">Candidatus Saccharicenans subterraneus</name>
    <dbReference type="NCBI Taxonomy" id="2508984"/>
    <lineage>
        <taxon>Bacteria</taxon>
        <taxon>Candidatus Aminicenantota</taxon>
        <taxon>Candidatus Aminicenantia</taxon>
        <taxon>Candidatus Aminicenantales</taxon>
        <taxon>Candidatus Saccharicenantaceae</taxon>
        <taxon>Candidatus Saccharicenans</taxon>
    </lineage>
</organism>
<dbReference type="InterPro" id="IPR026877">
    <property type="entry name" value="DXPR_C"/>
</dbReference>
<feature type="binding site" evidence="9">
    <location>
        <position position="154"/>
    </location>
    <ligand>
        <name>Mn(2+)</name>
        <dbReference type="ChEBI" id="CHEBI:29035"/>
    </ligand>
</feature>
<feature type="binding site" evidence="9">
    <location>
        <position position="42"/>
    </location>
    <ligand>
        <name>NADPH</name>
        <dbReference type="ChEBI" id="CHEBI:57783"/>
    </ligand>
</feature>
<feature type="binding site" evidence="9">
    <location>
        <position position="15"/>
    </location>
    <ligand>
        <name>NADPH</name>
        <dbReference type="ChEBI" id="CHEBI:57783"/>
    </ligand>
</feature>
<feature type="binding site" evidence="9">
    <location>
        <position position="223"/>
    </location>
    <ligand>
        <name>Mn(2+)</name>
        <dbReference type="ChEBI" id="CHEBI:29035"/>
    </ligand>
</feature>
<dbReference type="FunFam" id="3.40.50.720:FF:000045">
    <property type="entry name" value="1-deoxy-D-xylulose 5-phosphate reductoisomerase"/>
    <property type="match status" value="1"/>
</dbReference>
<dbReference type="AlphaFoldDB" id="A0A3E2BLB5"/>
<feature type="binding site" evidence="9">
    <location>
        <position position="152"/>
    </location>
    <ligand>
        <name>Mn(2+)</name>
        <dbReference type="ChEBI" id="CHEBI:29035"/>
    </ligand>
</feature>
<dbReference type="GO" id="GO:0030145">
    <property type="term" value="F:manganese ion binding"/>
    <property type="evidence" value="ECO:0007669"/>
    <property type="project" value="TreeGrafter"/>
</dbReference>